<dbReference type="AlphaFoldDB" id="A0A1W1HBK5"/>
<dbReference type="Proteomes" id="UP000191931">
    <property type="component" value="Unassembled WGS sequence"/>
</dbReference>
<proteinExistence type="predicted"/>
<gene>
    <name evidence="1" type="ORF">MTBBW1_20016</name>
</gene>
<keyword evidence="2" id="KW-1185">Reference proteome</keyword>
<protein>
    <submittedName>
        <fullName evidence="1">Uncharacterized protein</fullName>
    </submittedName>
</protein>
<reference evidence="1 2" key="1">
    <citation type="submission" date="2017-03" db="EMBL/GenBank/DDBJ databases">
        <authorList>
            <person name="Afonso C.L."/>
            <person name="Miller P.J."/>
            <person name="Scott M.A."/>
            <person name="Spackman E."/>
            <person name="Goraichik I."/>
            <person name="Dimitrov K.M."/>
            <person name="Suarez D.L."/>
            <person name="Swayne D.E."/>
        </authorList>
    </citation>
    <scope>NUCLEOTIDE SEQUENCE [LARGE SCALE GENOMIC DNA]</scope>
    <source>
        <strain evidence="1">PRJEB14757</strain>
    </source>
</reference>
<sequence>MSSNLEAYEMEKAIFARLMNIGLSAMTAYFATIGTGDKGQELFI</sequence>
<dbReference type="EMBL" id="FWEV01000112">
    <property type="protein sequence ID" value="SLM29819.1"/>
    <property type="molecule type" value="Genomic_DNA"/>
</dbReference>
<evidence type="ECO:0000313" key="1">
    <source>
        <dbReference type="EMBL" id="SLM29819.1"/>
    </source>
</evidence>
<organism evidence="1 2">
    <name type="scientific">Desulfamplus magnetovallimortis</name>
    <dbReference type="NCBI Taxonomy" id="1246637"/>
    <lineage>
        <taxon>Bacteria</taxon>
        <taxon>Pseudomonadati</taxon>
        <taxon>Thermodesulfobacteriota</taxon>
        <taxon>Desulfobacteria</taxon>
        <taxon>Desulfobacterales</taxon>
        <taxon>Desulfobacteraceae</taxon>
        <taxon>Desulfamplus</taxon>
    </lineage>
</organism>
<accession>A0A1W1HBK5</accession>
<name>A0A1W1HBK5_9BACT</name>
<evidence type="ECO:0000313" key="2">
    <source>
        <dbReference type="Proteomes" id="UP000191931"/>
    </source>
</evidence>